<comment type="caution">
    <text evidence="1">The sequence shown here is derived from an EMBL/GenBank/DDBJ whole genome shotgun (WGS) entry which is preliminary data.</text>
</comment>
<evidence type="ECO:0000313" key="1">
    <source>
        <dbReference type="EMBL" id="MBB3045634.1"/>
    </source>
</evidence>
<reference evidence="1 2" key="1">
    <citation type="submission" date="2020-08" db="EMBL/GenBank/DDBJ databases">
        <title>Sequencing the genomes of 1000 actinobacteria strains.</title>
        <authorList>
            <person name="Klenk H.-P."/>
        </authorList>
    </citation>
    <scope>NUCLEOTIDE SEQUENCE [LARGE SCALE GENOMIC DNA]</scope>
    <source>
        <strain evidence="1 2">DSM 105498</strain>
    </source>
</reference>
<dbReference type="EMBL" id="JACHWR010000014">
    <property type="protein sequence ID" value="MBB3045634.1"/>
    <property type="molecule type" value="Genomic_DNA"/>
</dbReference>
<evidence type="ECO:0000313" key="2">
    <source>
        <dbReference type="Proteomes" id="UP000589626"/>
    </source>
</evidence>
<organism evidence="1 2">
    <name type="scientific">Nocardioides soli</name>
    <dbReference type="NCBI Taxonomy" id="1036020"/>
    <lineage>
        <taxon>Bacteria</taxon>
        <taxon>Bacillati</taxon>
        <taxon>Actinomycetota</taxon>
        <taxon>Actinomycetes</taxon>
        <taxon>Propionibacteriales</taxon>
        <taxon>Nocardioidaceae</taxon>
        <taxon>Nocardioides</taxon>
    </lineage>
</organism>
<gene>
    <name evidence="1" type="ORF">FHU40_005494</name>
</gene>
<dbReference type="AlphaFoldDB" id="A0A7W4Z3M7"/>
<keyword evidence="2" id="KW-1185">Reference proteome</keyword>
<protein>
    <submittedName>
        <fullName evidence="1">Pyruvate carboxylase</fullName>
    </submittedName>
</protein>
<proteinExistence type="predicted"/>
<sequence>MRARENGIPCVVPSPEALDALGDKLKARGSPRSLGR</sequence>
<keyword evidence="1" id="KW-0670">Pyruvate</keyword>
<name>A0A7W4Z3M7_9ACTN</name>
<accession>A0A7W4Z3M7</accession>
<dbReference type="Proteomes" id="UP000589626">
    <property type="component" value="Unassembled WGS sequence"/>
</dbReference>